<dbReference type="RefSeq" id="XP_013956944.1">
    <property type="nucleotide sequence ID" value="XM_014101469.1"/>
</dbReference>
<protein>
    <submittedName>
        <fullName evidence="1">Uncharacterized protein</fullName>
    </submittedName>
</protein>
<organism evidence="1 2">
    <name type="scientific">Hypocrea virens (strain Gv29-8 / FGSC 10586)</name>
    <name type="common">Gliocladium virens</name>
    <name type="synonym">Trichoderma virens</name>
    <dbReference type="NCBI Taxonomy" id="413071"/>
    <lineage>
        <taxon>Eukaryota</taxon>
        <taxon>Fungi</taxon>
        <taxon>Dikarya</taxon>
        <taxon>Ascomycota</taxon>
        <taxon>Pezizomycotina</taxon>
        <taxon>Sordariomycetes</taxon>
        <taxon>Hypocreomycetidae</taxon>
        <taxon>Hypocreales</taxon>
        <taxon>Hypocreaceae</taxon>
        <taxon>Trichoderma</taxon>
    </lineage>
</organism>
<dbReference type="Proteomes" id="UP000007115">
    <property type="component" value="Unassembled WGS sequence"/>
</dbReference>
<sequence>MAVVENWGPLVAVGHGLELLLMLPSPQEELRTKHLLFFFSIMHWLSQAKLLAMLQVLRRLVQLPDQRLLPHVPVLALRQLRILYELKPAKIPSSSTAVGNPAAVLQHVFALRLALDEHSAEFAFHHYRA</sequence>
<accession>G9MRK9</accession>
<dbReference type="GeneID" id="25791602"/>
<gene>
    <name evidence="1" type="ORF">TRIVIDRAFT_221994</name>
</gene>
<reference evidence="1 2" key="1">
    <citation type="journal article" date="2011" name="Genome Biol.">
        <title>Comparative genome sequence analysis underscores mycoparasitism as the ancestral life style of Trichoderma.</title>
        <authorList>
            <person name="Kubicek C.P."/>
            <person name="Herrera-Estrella A."/>
            <person name="Seidl-Seiboth V."/>
            <person name="Martinez D.A."/>
            <person name="Druzhinina I.S."/>
            <person name="Thon M."/>
            <person name="Zeilinger S."/>
            <person name="Casas-Flores S."/>
            <person name="Horwitz B.A."/>
            <person name="Mukherjee P.K."/>
            <person name="Mukherjee M."/>
            <person name="Kredics L."/>
            <person name="Alcaraz L.D."/>
            <person name="Aerts A."/>
            <person name="Antal Z."/>
            <person name="Atanasova L."/>
            <person name="Cervantes-Badillo M.G."/>
            <person name="Challacombe J."/>
            <person name="Chertkov O."/>
            <person name="McCluskey K."/>
            <person name="Coulpier F."/>
            <person name="Deshpande N."/>
            <person name="von Doehren H."/>
            <person name="Ebbole D.J."/>
            <person name="Esquivel-Naranjo E.U."/>
            <person name="Fekete E."/>
            <person name="Flipphi M."/>
            <person name="Glaser F."/>
            <person name="Gomez-Rodriguez E.Y."/>
            <person name="Gruber S."/>
            <person name="Han C."/>
            <person name="Henrissat B."/>
            <person name="Hermosa R."/>
            <person name="Hernandez-Onate M."/>
            <person name="Karaffa L."/>
            <person name="Kosti I."/>
            <person name="Le Crom S."/>
            <person name="Lindquist E."/>
            <person name="Lucas S."/>
            <person name="Luebeck M."/>
            <person name="Luebeck P.S."/>
            <person name="Margeot A."/>
            <person name="Metz B."/>
            <person name="Misra M."/>
            <person name="Nevalainen H."/>
            <person name="Omann M."/>
            <person name="Packer N."/>
            <person name="Perrone G."/>
            <person name="Uresti-Rivera E.E."/>
            <person name="Salamov A."/>
            <person name="Schmoll M."/>
            <person name="Seiboth B."/>
            <person name="Shapiro H."/>
            <person name="Sukno S."/>
            <person name="Tamayo-Ramos J.A."/>
            <person name="Tisch D."/>
            <person name="Wiest A."/>
            <person name="Wilkinson H.H."/>
            <person name="Zhang M."/>
            <person name="Coutinho P.M."/>
            <person name="Kenerley C.M."/>
            <person name="Monte E."/>
            <person name="Baker S.E."/>
            <person name="Grigoriev I.V."/>
        </authorList>
    </citation>
    <scope>NUCLEOTIDE SEQUENCE [LARGE SCALE GENOMIC DNA]</scope>
    <source>
        <strain evidence="2">Gv29-8 / FGSC 10586</strain>
    </source>
</reference>
<proteinExistence type="predicted"/>
<evidence type="ECO:0000313" key="2">
    <source>
        <dbReference type="Proteomes" id="UP000007115"/>
    </source>
</evidence>
<dbReference type="EMBL" id="ABDF02000006">
    <property type="protein sequence ID" value="EHK22730.1"/>
    <property type="molecule type" value="Genomic_DNA"/>
</dbReference>
<dbReference type="InParanoid" id="G9MRK9"/>
<dbReference type="AlphaFoldDB" id="G9MRK9"/>
<name>G9MRK9_HYPVG</name>
<comment type="caution">
    <text evidence="1">The sequence shown here is derived from an EMBL/GenBank/DDBJ whole genome shotgun (WGS) entry which is preliminary data.</text>
</comment>
<dbReference type="HOGENOM" id="CLU_1949114_0_0_1"/>
<dbReference type="VEuPathDB" id="FungiDB:TRIVIDRAFT_221994"/>
<keyword evidence="2" id="KW-1185">Reference proteome</keyword>
<evidence type="ECO:0000313" key="1">
    <source>
        <dbReference type="EMBL" id="EHK22730.1"/>
    </source>
</evidence>